<feature type="region of interest" description="Disordered" evidence="1">
    <location>
        <begin position="59"/>
        <end position="78"/>
    </location>
</feature>
<dbReference type="OrthoDB" id="241664at2759"/>
<dbReference type="RefSeq" id="XP_028883796.1">
    <property type="nucleotide sequence ID" value="XM_029024973.1"/>
</dbReference>
<dbReference type="Proteomes" id="UP000192257">
    <property type="component" value="Unassembled WGS sequence"/>
</dbReference>
<gene>
    <name evidence="2" type="ORF">TM35_000112640</name>
</gene>
<organism evidence="2 3">
    <name type="scientific">Trypanosoma theileri</name>
    <dbReference type="NCBI Taxonomy" id="67003"/>
    <lineage>
        <taxon>Eukaryota</taxon>
        <taxon>Discoba</taxon>
        <taxon>Euglenozoa</taxon>
        <taxon>Kinetoplastea</taxon>
        <taxon>Metakinetoplastina</taxon>
        <taxon>Trypanosomatida</taxon>
        <taxon>Trypanosomatidae</taxon>
        <taxon>Trypanosoma</taxon>
    </lineage>
</organism>
<dbReference type="EMBL" id="NBCO01000011">
    <property type="protein sequence ID" value="ORC89730.1"/>
    <property type="molecule type" value="Genomic_DNA"/>
</dbReference>
<proteinExistence type="predicted"/>
<dbReference type="VEuPathDB" id="TriTrypDB:TM35_000112640"/>
<comment type="caution">
    <text evidence="2">The sequence shown here is derived from an EMBL/GenBank/DDBJ whole genome shotgun (WGS) entry which is preliminary data.</text>
</comment>
<dbReference type="GeneID" id="39984753"/>
<evidence type="ECO:0000256" key="1">
    <source>
        <dbReference type="SAM" id="MobiDB-lite"/>
    </source>
</evidence>
<feature type="region of interest" description="Disordered" evidence="1">
    <location>
        <begin position="1"/>
        <end position="52"/>
    </location>
</feature>
<accession>A0A1X0P006</accession>
<dbReference type="AlphaFoldDB" id="A0A1X0P006"/>
<name>A0A1X0P006_9TRYP</name>
<evidence type="ECO:0000313" key="2">
    <source>
        <dbReference type="EMBL" id="ORC89730.1"/>
    </source>
</evidence>
<protein>
    <submittedName>
        <fullName evidence="2">Uncharacterized protein</fullName>
    </submittedName>
</protein>
<keyword evidence="3" id="KW-1185">Reference proteome</keyword>
<feature type="compositionally biased region" description="Low complexity" evidence="1">
    <location>
        <begin position="63"/>
        <end position="77"/>
    </location>
</feature>
<feature type="compositionally biased region" description="Polar residues" evidence="1">
    <location>
        <begin position="23"/>
        <end position="45"/>
    </location>
</feature>
<evidence type="ECO:0000313" key="3">
    <source>
        <dbReference type="Proteomes" id="UP000192257"/>
    </source>
</evidence>
<sequence length="331" mass="38002">MLAGLFYTRTAPQKVAEKPKVNDNFTVENPNGGNNKGNVLTSSEYSRPRSGNDFVENTSKSVQQQQQQQREQQKQPQMGKFISSTDVFAIEKEDSRSSSIKKQRKPELTLDFEVLVDKLKAILCGWLVRKRMKSNFALDLVKKIKSLDYGNSGESDFHNLEMNSSFRKSFYVDQLLSYLQNGIKTLINDDMKYRIKNKKFNLSYKESHDVKKNSSTSQKSQGLDFAIYSSDETKQRKEDLLYALKESTGLKDSSIFSLLGNITPNFLEERRSVFLQTIFSPEESREYFTPIPRFNAMKGFDYLDVNRSFTSMYGGGYHTVIKRLEQSSLGV</sequence>
<reference evidence="2 3" key="1">
    <citation type="submission" date="2017-03" db="EMBL/GenBank/DDBJ databases">
        <title>An alternative strategy for trypanosome survival in the mammalian bloodstream revealed through genome and transcriptome analysis of the ubiquitous bovine parasite Trypanosoma (Megatrypanum) theileri.</title>
        <authorList>
            <person name="Kelly S."/>
            <person name="Ivens A."/>
            <person name="Mott A."/>
            <person name="O'Neill E."/>
            <person name="Emms D."/>
            <person name="Macleod O."/>
            <person name="Voorheis P."/>
            <person name="Matthews J."/>
            <person name="Matthews K."/>
            <person name="Carrington M."/>
        </authorList>
    </citation>
    <scope>NUCLEOTIDE SEQUENCE [LARGE SCALE GENOMIC DNA]</scope>
    <source>
        <strain evidence="2">Edinburgh</strain>
    </source>
</reference>